<evidence type="ECO:0000313" key="4">
    <source>
        <dbReference type="Proteomes" id="UP000276389"/>
    </source>
</evidence>
<dbReference type="Gene3D" id="1.20.5.340">
    <property type="match status" value="1"/>
</dbReference>
<sequence length="142" mass="16327">MEVIEKYKGTSEMNKISVWSVCCFFFYFYSIGYAHSAGLNKVQVSIDPHISTRGYIPVISGADEIESSDFRESDLKEMQDSLRKMKSDNSKVDELTQKVLQLERKNSEQESKIERLQRSLDDMKRSNDNLSNQVSNLSGKIK</sequence>
<proteinExistence type="predicted"/>
<gene>
    <name evidence="3" type="ORF">EJE24_14240</name>
</gene>
<dbReference type="EMBL" id="RWHU01000005">
    <property type="protein sequence ID" value="RSK66372.1"/>
    <property type="molecule type" value="Genomic_DNA"/>
</dbReference>
<evidence type="ECO:0000256" key="2">
    <source>
        <dbReference type="SAM" id="Phobius"/>
    </source>
</evidence>
<reference evidence="3 4" key="1">
    <citation type="submission" date="2018-12" db="EMBL/GenBank/DDBJ databases">
        <title>The Genome Submission of two Enterobacter spp. strains.</title>
        <authorList>
            <person name="Wu W."/>
            <person name="Wei L."/>
            <person name="Feng Y."/>
            <person name="Zong Z."/>
        </authorList>
    </citation>
    <scope>NUCLEOTIDE SEQUENCE [LARGE SCALE GENOMIC DNA]</scope>
    <source>
        <strain evidence="3 4">WCHEHu045002</strain>
    </source>
</reference>
<feature type="compositionally biased region" description="Polar residues" evidence="1">
    <location>
        <begin position="128"/>
        <end position="142"/>
    </location>
</feature>
<feature type="region of interest" description="Disordered" evidence="1">
    <location>
        <begin position="120"/>
        <end position="142"/>
    </location>
</feature>
<keyword evidence="2" id="KW-1133">Transmembrane helix</keyword>
<evidence type="ECO:0000256" key="1">
    <source>
        <dbReference type="SAM" id="MobiDB-lite"/>
    </source>
</evidence>
<organism evidence="3 4">
    <name type="scientific">Enterobacter huaxiensis</name>
    <dbReference type="NCBI Taxonomy" id="2494702"/>
    <lineage>
        <taxon>Bacteria</taxon>
        <taxon>Pseudomonadati</taxon>
        <taxon>Pseudomonadota</taxon>
        <taxon>Gammaproteobacteria</taxon>
        <taxon>Enterobacterales</taxon>
        <taxon>Enterobacteriaceae</taxon>
        <taxon>Enterobacter</taxon>
    </lineage>
</organism>
<dbReference type="Proteomes" id="UP000276389">
    <property type="component" value="Unassembled WGS sequence"/>
</dbReference>
<comment type="caution">
    <text evidence="3">The sequence shown here is derived from an EMBL/GenBank/DDBJ whole genome shotgun (WGS) entry which is preliminary data.</text>
</comment>
<keyword evidence="2" id="KW-0812">Transmembrane</keyword>
<name>A0A428LP73_9ENTR</name>
<protein>
    <submittedName>
        <fullName evidence="3">Uncharacterized protein</fullName>
    </submittedName>
</protein>
<accession>A0A428LP73</accession>
<keyword evidence="2" id="KW-0472">Membrane</keyword>
<feature type="transmembrane region" description="Helical" evidence="2">
    <location>
        <begin position="16"/>
        <end position="34"/>
    </location>
</feature>
<feature type="region of interest" description="Disordered" evidence="1">
    <location>
        <begin position="70"/>
        <end position="90"/>
    </location>
</feature>
<dbReference type="AlphaFoldDB" id="A0A428LP73"/>
<evidence type="ECO:0000313" key="3">
    <source>
        <dbReference type="EMBL" id="RSK66372.1"/>
    </source>
</evidence>